<dbReference type="InterPro" id="IPR004328">
    <property type="entry name" value="BRO1_dom"/>
</dbReference>
<dbReference type="SMART" id="SM01041">
    <property type="entry name" value="BRO1"/>
    <property type="match status" value="1"/>
</dbReference>
<evidence type="ECO:0000256" key="2">
    <source>
        <dbReference type="SAM" id="MobiDB-lite"/>
    </source>
</evidence>
<keyword evidence="5" id="KW-1185">Reference proteome</keyword>
<dbReference type="GO" id="GO:0005768">
    <property type="term" value="C:endosome"/>
    <property type="evidence" value="ECO:0007669"/>
    <property type="project" value="TreeGrafter"/>
</dbReference>
<dbReference type="InterPro" id="IPR038499">
    <property type="entry name" value="BRO1_sf"/>
</dbReference>
<dbReference type="Gene3D" id="1.20.140.50">
    <property type="entry name" value="alix/aip1 like domains"/>
    <property type="match status" value="1"/>
</dbReference>
<dbReference type="EMBL" id="SEYY01001725">
    <property type="protein sequence ID" value="KAB7505126.1"/>
    <property type="molecule type" value="Genomic_DNA"/>
</dbReference>
<feature type="coiled-coil region" evidence="1">
    <location>
        <begin position="432"/>
        <end position="463"/>
    </location>
</feature>
<dbReference type="PANTHER" id="PTHR23030:SF39">
    <property type="entry name" value="PROGRAMMED CELL DEATH 6-INTERACTING PROTEIN"/>
    <property type="match status" value="1"/>
</dbReference>
<dbReference type="InterPro" id="IPR025304">
    <property type="entry name" value="ALIX_V_dom"/>
</dbReference>
<feature type="region of interest" description="Disordered" evidence="2">
    <location>
        <begin position="711"/>
        <end position="853"/>
    </location>
</feature>
<comment type="caution">
    <text evidence="4">The sequence shown here is derived from an EMBL/GenBank/DDBJ whole genome shotgun (WGS) entry which is preliminary data.</text>
</comment>
<dbReference type="Gene3D" id="1.25.40.280">
    <property type="entry name" value="alix/aip1 like domains"/>
    <property type="match status" value="1"/>
</dbReference>
<dbReference type="Proteomes" id="UP000326759">
    <property type="component" value="Unassembled WGS sequence"/>
</dbReference>
<feature type="domain" description="BRO1" evidence="3">
    <location>
        <begin position="5"/>
        <end position="391"/>
    </location>
</feature>
<feature type="compositionally biased region" description="Low complexity" evidence="2">
    <location>
        <begin position="788"/>
        <end position="809"/>
    </location>
</feature>
<dbReference type="PROSITE" id="PS51180">
    <property type="entry name" value="BRO1"/>
    <property type="match status" value="1"/>
</dbReference>
<feature type="compositionally biased region" description="Pro residues" evidence="2">
    <location>
        <begin position="737"/>
        <end position="746"/>
    </location>
</feature>
<keyword evidence="1" id="KW-0175">Coiled coil</keyword>
<dbReference type="AlphaFoldDB" id="A0A5N5TEN1"/>
<evidence type="ECO:0000256" key="1">
    <source>
        <dbReference type="SAM" id="Coils"/>
    </source>
</evidence>
<feature type="compositionally biased region" description="Pro residues" evidence="2">
    <location>
        <begin position="826"/>
        <end position="844"/>
    </location>
</feature>
<evidence type="ECO:0000313" key="5">
    <source>
        <dbReference type="Proteomes" id="UP000326759"/>
    </source>
</evidence>
<evidence type="ECO:0000259" key="3">
    <source>
        <dbReference type="PROSITE" id="PS51180"/>
    </source>
</evidence>
<gene>
    <name evidence="4" type="primary">PDCD6IP</name>
    <name evidence="4" type="ORF">Anas_04103</name>
</gene>
<dbReference type="CDD" id="cd09235">
    <property type="entry name" value="V_Alix"/>
    <property type="match status" value="1"/>
</dbReference>
<reference evidence="4 5" key="1">
    <citation type="journal article" date="2019" name="PLoS Biol.">
        <title>Sex chromosomes control vertical transmission of feminizing Wolbachia symbionts in an isopod.</title>
        <authorList>
            <person name="Becking T."/>
            <person name="Chebbi M.A."/>
            <person name="Giraud I."/>
            <person name="Moumen B."/>
            <person name="Laverre T."/>
            <person name="Caubet Y."/>
            <person name="Peccoud J."/>
            <person name="Gilbert C."/>
            <person name="Cordaux R."/>
        </authorList>
    </citation>
    <scope>NUCLEOTIDE SEQUENCE [LARGE SCALE GENOMIC DNA]</scope>
    <source>
        <strain evidence="4">ANa2</strain>
        <tissue evidence="4">Whole body excluding digestive tract and cuticle</tissue>
    </source>
</reference>
<name>A0A5N5TEN1_9CRUS</name>
<protein>
    <submittedName>
        <fullName evidence="4">Programmed cell death 6-interacting protein</fullName>
    </submittedName>
</protein>
<accession>A0A5N5TEN1</accession>
<dbReference type="GO" id="GO:0000281">
    <property type="term" value="P:mitotic cytokinesis"/>
    <property type="evidence" value="ECO:0007669"/>
    <property type="project" value="TreeGrafter"/>
</dbReference>
<evidence type="ECO:0000313" key="4">
    <source>
        <dbReference type="EMBL" id="KAB7505126.1"/>
    </source>
</evidence>
<dbReference type="CDD" id="cd09240">
    <property type="entry name" value="BRO1_Alix"/>
    <property type="match status" value="1"/>
</dbReference>
<proteinExistence type="predicted"/>
<dbReference type="OrthoDB" id="2141925at2759"/>
<dbReference type="Pfam" id="PF13949">
    <property type="entry name" value="ALIX_LYPXL_bnd"/>
    <property type="match status" value="1"/>
</dbReference>
<organism evidence="4 5">
    <name type="scientific">Armadillidium nasatum</name>
    <dbReference type="NCBI Taxonomy" id="96803"/>
    <lineage>
        <taxon>Eukaryota</taxon>
        <taxon>Metazoa</taxon>
        <taxon>Ecdysozoa</taxon>
        <taxon>Arthropoda</taxon>
        <taxon>Crustacea</taxon>
        <taxon>Multicrustacea</taxon>
        <taxon>Malacostraca</taxon>
        <taxon>Eumalacostraca</taxon>
        <taxon>Peracarida</taxon>
        <taxon>Isopoda</taxon>
        <taxon>Oniscidea</taxon>
        <taxon>Crinocheta</taxon>
        <taxon>Armadillidiidae</taxon>
        <taxon>Armadillidium</taxon>
    </lineage>
</organism>
<dbReference type="FunFam" id="1.25.40.280:FF:000001">
    <property type="entry name" value="programmed cell death 6-interacting protein-like isoform X1"/>
    <property type="match status" value="1"/>
</dbReference>
<dbReference type="Pfam" id="PF03097">
    <property type="entry name" value="BRO1"/>
    <property type="match status" value="1"/>
</dbReference>
<dbReference type="Gene3D" id="1.20.120.560">
    <property type="entry name" value="alix/aip1 in complex with the ypdl late domain"/>
    <property type="match status" value="1"/>
</dbReference>
<dbReference type="PANTHER" id="PTHR23030">
    <property type="entry name" value="PCD6 INTERACTING PROTEIN-RELATED"/>
    <property type="match status" value="1"/>
</dbReference>
<sequence>MTRIETIGIPLKKASEVDILKPLKNLITSRYQSSEQESYIIAINEFSKLRNNTVCRILDYHESSLDSLNRYYDQLVALESKIPPTELQIAFKWKDAFDKGSIFGGRITLASLSYEKVCVLFNIAALQSQVAGSQSSDSDEALKLAAKLFQSASGIFNHLKTIVHASLQQDPTPDLQPETLTALSSLMLAQAQEVISLKARSDNMKDAVVAKLLSQCEELYGEALKNMQKEMLKPLWDRDWIPKIQGKQAGSQALAMYYQSRVCNANKSVGEEISRLKCAIELFKVAQSKSGDSSMFSEEISRAQRACDEAVKDNDFIYHERVPDVKSLPPIGKAAVAKQTPLPAHFSTNFTDLFESLVPVAIQQALAQYDVRKAEIVNDEVAKLRESTHLLNSILNSLNLPAAIEDTSGEKLPQSLREKSNAVCEKGGIKFLEKLLSELPELLKRNKELLDESVRQLKEEKESDDQLRLQFKERWTRTPSDKLTTAFQANAEKYRKVIETAIQADITIRNKYDTHKEGMSHLSDGPTALAAYLPSASTSASGSSSSPAVAKLRKLMEDVEAIKAERDVIESELKGGEIDMKEVFLTALAQDGAINEPALSVSSLGRVFGPLQKQVQESISRQESLVAEIQTAYNEFSGGSSSDSDRETKLKKLAGAHDNYMELLENLQEGTKFYNDLTQLLVNFQSKISDFCFARKTEKEELMKDLTSGLANQSVGTTPTPPSHHQEAFQSGSKSAPPRPPPPTPNPYQGAPQAPPPSYSSTPPSSAPPTGATPYNPQQGALPYPMNPQGMPAPQGGYQQYPGYPVYTPMPQGYNPYYTQPAQPYSNPPYPQQPYPGYPYPPQTPQQQWPPRS</sequence>
<feature type="compositionally biased region" description="Low complexity" evidence="2">
    <location>
        <begin position="759"/>
        <end position="775"/>
    </location>
</feature>